<dbReference type="RefSeq" id="WP_211341957.1">
    <property type="nucleotide sequence ID" value="NZ_RKHL01000002.1"/>
</dbReference>
<dbReference type="Proteomes" id="UP000266915">
    <property type="component" value="Unassembled WGS sequence"/>
</dbReference>
<comment type="caution">
    <text evidence="1">The sequence shown here is derived from an EMBL/GenBank/DDBJ whole genome shotgun (WGS) entry which is preliminary data.</text>
</comment>
<protein>
    <submittedName>
        <fullName evidence="1">Uncharacterized protein</fullName>
    </submittedName>
</protein>
<dbReference type="EMBL" id="RKHL01000002">
    <property type="protein sequence ID" value="ROR76146.1"/>
    <property type="molecule type" value="Genomic_DNA"/>
</dbReference>
<gene>
    <name evidence="1" type="ORF">EDD42_4099</name>
</gene>
<proteinExistence type="predicted"/>
<accession>A0A3N2BLM5</accession>
<evidence type="ECO:0000313" key="2">
    <source>
        <dbReference type="Proteomes" id="UP000266915"/>
    </source>
</evidence>
<organism evidence="1 2">
    <name type="scientific">Plantibacter flavus</name>
    <dbReference type="NCBI Taxonomy" id="150123"/>
    <lineage>
        <taxon>Bacteria</taxon>
        <taxon>Bacillati</taxon>
        <taxon>Actinomycetota</taxon>
        <taxon>Actinomycetes</taxon>
        <taxon>Micrococcales</taxon>
        <taxon>Microbacteriaceae</taxon>
        <taxon>Plantibacter</taxon>
    </lineage>
</organism>
<name>A0A3N2BLM5_9MICO</name>
<keyword evidence="2" id="KW-1185">Reference proteome</keyword>
<feature type="non-terminal residue" evidence="1">
    <location>
        <position position="90"/>
    </location>
</feature>
<reference evidence="1 2" key="1">
    <citation type="submission" date="2018-11" db="EMBL/GenBank/DDBJ databases">
        <title>Sequencing the genomes of 1000 actinobacteria strains.</title>
        <authorList>
            <person name="Klenk H.-P."/>
        </authorList>
    </citation>
    <scope>NUCLEOTIDE SEQUENCE [LARGE SCALE GENOMIC DNA]</scope>
    <source>
        <strain evidence="1 2">DSM 14012</strain>
    </source>
</reference>
<dbReference type="AlphaFoldDB" id="A0A3N2BLM5"/>
<sequence length="90" mass="10158">MSETMYPTRQRCKRCARKLGGPGVPVYFGLYCTPKCAGLAELHTDAAAAPRECKTERGGRWEFKRRYRSASELPNNLRDDVSVSTYPCSH</sequence>
<evidence type="ECO:0000313" key="1">
    <source>
        <dbReference type="EMBL" id="ROR76146.1"/>
    </source>
</evidence>